<reference evidence="7" key="1">
    <citation type="journal article" date="2019" name="Int. J. Syst. Evol. Microbiol.">
        <title>The Global Catalogue of Microorganisms (GCM) 10K type strain sequencing project: providing services to taxonomists for standard genome sequencing and annotation.</title>
        <authorList>
            <consortium name="The Broad Institute Genomics Platform"/>
            <consortium name="The Broad Institute Genome Sequencing Center for Infectious Disease"/>
            <person name="Wu L."/>
            <person name="Ma J."/>
        </authorList>
    </citation>
    <scope>NUCLEOTIDE SEQUENCE [LARGE SCALE GENOMIC DNA]</scope>
    <source>
        <strain evidence="7">JCM 18410</strain>
    </source>
</reference>
<dbReference type="RefSeq" id="WP_345670100.1">
    <property type="nucleotide sequence ID" value="NZ_BAABKC010000070.1"/>
</dbReference>
<sequence length="330" mass="34265">MTPTAPFPLTWLYAPGDRPHVVAKALASGADVVVIDLEDAVAPDRKEYARAATAELLAEPPPVPVHVRVNALDGPLASADLAAVAPRPGLAGLRLPKVTSAEQVVRVARQTGAAGHSPPTGPCPRRPGSARDHDAQAVAQGDDPDLPQDGDARLPRLGGTSAPPGDGSAPPLYALLETALAIEHAFAIASAHPALRGVSIGEADLRADLGVRRDTGLDWCRARVVVAARAAGLAPPTQSVHPDIRDLEGLAASCARGRSLGFLGRAAIHPRQLPIIERAYLPTDRELEEAETIIKAATTDRGAQALSDGRFIDAAVVAAAQRTLALARRC</sequence>
<dbReference type="Proteomes" id="UP001500124">
    <property type="component" value="Unassembled WGS sequence"/>
</dbReference>
<dbReference type="InterPro" id="IPR040442">
    <property type="entry name" value="Pyrv_kinase-like_dom_sf"/>
</dbReference>
<dbReference type="InterPro" id="IPR005000">
    <property type="entry name" value="Aldolase/citrate-lyase_domain"/>
</dbReference>
<keyword evidence="6" id="KW-0456">Lyase</keyword>
<dbReference type="PANTHER" id="PTHR32308">
    <property type="entry name" value="LYASE BETA SUBUNIT, PUTATIVE (AFU_ORTHOLOGUE AFUA_4G13030)-RELATED"/>
    <property type="match status" value="1"/>
</dbReference>
<dbReference type="SUPFAM" id="SSF51621">
    <property type="entry name" value="Phosphoenolpyruvate/pyruvate domain"/>
    <property type="match status" value="1"/>
</dbReference>
<evidence type="ECO:0000256" key="4">
    <source>
        <dbReference type="SAM" id="MobiDB-lite"/>
    </source>
</evidence>
<feature type="region of interest" description="Disordered" evidence="4">
    <location>
        <begin position="109"/>
        <end position="169"/>
    </location>
</feature>
<evidence type="ECO:0000256" key="2">
    <source>
        <dbReference type="ARBA" id="ARBA00022723"/>
    </source>
</evidence>
<organism evidence="6 7">
    <name type="scientific">Streptomyces similanensis</name>
    <dbReference type="NCBI Taxonomy" id="1274988"/>
    <lineage>
        <taxon>Bacteria</taxon>
        <taxon>Bacillati</taxon>
        <taxon>Actinomycetota</taxon>
        <taxon>Actinomycetes</taxon>
        <taxon>Kitasatosporales</taxon>
        <taxon>Streptomycetaceae</taxon>
        <taxon>Streptomyces</taxon>
    </lineage>
</organism>
<accession>A0ABP9KTL8</accession>
<comment type="cofactor">
    <cofactor evidence="1">
        <name>Mg(2+)</name>
        <dbReference type="ChEBI" id="CHEBI:18420"/>
    </cofactor>
</comment>
<dbReference type="PIRSF" id="PIRSF015582">
    <property type="entry name" value="Cit_lyase_B"/>
    <property type="match status" value="1"/>
</dbReference>
<protein>
    <submittedName>
        <fullName evidence="6">CoA ester lyase</fullName>
    </submittedName>
</protein>
<comment type="caution">
    <text evidence="6">The sequence shown here is derived from an EMBL/GenBank/DDBJ whole genome shotgun (WGS) entry which is preliminary data.</text>
</comment>
<dbReference type="PANTHER" id="PTHR32308:SF10">
    <property type="entry name" value="CITRATE LYASE SUBUNIT BETA"/>
    <property type="match status" value="1"/>
</dbReference>
<evidence type="ECO:0000259" key="5">
    <source>
        <dbReference type="Pfam" id="PF03328"/>
    </source>
</evidence>
<dbReference type="Pfam" id="PF03328">
    <property type="entry name" value="HpcH_HpaI"/>
    <property type="match status" value="1"/>
</dbReference>
<dbReference type="InterPro" id="IPR015813">
    <property type="entry name" value="Pyrv/PenolPyrv_kinase-like_dom"/>
</dbReference>
<dbReference type="Gene3D" id="3.20.20.60">
    <property type="entry name" value="Phosphoenolpyruvate-binding domains"/>
    <property type="match status" value="2"/>
</dbReference>
<keyword evidence="7" id="KW-1185">Reference proteome</keyword>
<keyword evidence="2" id="KW-0479">Metal-binding</keyword>
<proteinExistence type="predicted"/>
<name>A0ABP9KTL8_9ACTN</name>
<keyword evidence="3" id="KW-0460">Magnesium</keyword>
<evidence type="ECO:0000313" key="6">
    <source>
        <dbReference type="EMBL" id="GAA5065738.1"/>
    </source>
</evidence>
<feature type="domain" description="HpcH/HpaI aldolase/citrate lyase" evidence="5">
    <location>
        <begin position="11"/>
        <end position="270"/>
    </location>
</feature>
<dbReference type="GO" id="GO:0016829">
    <property type="term" value="F:lyase activity"/>
    <property type="evidence" value="ECO:0007669"/>
    <property type="project" value="UniProtKB-KW"/>
</dbReference>
<evidence type="ECO:0000313" key="7">
    <source>
        <dbReference type="Proteomes" id="UP001500124"/>
    </source>
</evidence>
<gene>
    <name evidence="6" type="ORF">GCM10023336_46770</name>
</gene>
<dbReference type="EMBL" id="BAABKC010000070">
    <property type="protein sequence ID" value="GAA5065738.1"/>
    <property type="molecule type" value="Genomic_DNA"/>
</dbReference>
<evidence type="ECO:0000256" key="3">
    <source>
        <dbReference type="ARBA" id="ARBA00022842"/>
    </source>
</evidence>
<evidence type="ECO:0000256" key="1">
    <source>
        <dbReference type="ARBA" id="ARBA00001946"/>
    </source>
</evidence>
<dbReference type="InterPro" id="IPR011206">
    <property type="entry name" value="Citrate_lyase_beta/mcl1/mcl2"/>
</dbReference>